<dbReference type="RefSeq" id="WP_372265900.1">
    <property type="nucleotide sequence ID" value="NZ_JBFRUW010000023.1"/>
</dbReference>
<comment type="caution">
    <text evidence="3">The sequence shown here is derived from an EMBL/GenBank/DDBJ whole genome shotgun (WGS) entry which is preliminary data.</text>
</comment>
<evidence type="ECO:0000259" key="2">
    <source>
        <dbReference type="Pfam" id="PF01266"/>
    </source>
</evidence>
<dbReference type="Gene3D" id="3.50.50.60">
    <property type="entry name" value="FAD/NAD(P)-binding domain"/>
    <property type="match status" value="1"/>
</dbReference>
<evidence type="ECO:0000313" key="4">
    <source>
        <dbReference type="Proteomes" id="UP001570417"/>
    </source>
</evidence>
<accession>A0ABV4NAW5</accession>
<organism evidence="3 4">
    <name type="scientific">Vibrio gallaecicus</name>
    <dbReference type="NCBI Taxonomy" id="552386"/>
    <lineage>
        <taxon>Bacteria</taxon>
        <taxon>Pseudomonadati</taxon>
        <taxon>Pseudomonadota</taxon>
        <taxon>Gammaproteobacteria</taxon>
        <taxon>Vibrionales</taxon>
        <taxon>Vibrionaceae</taxon>
        <taxon>Vibrio</taxon>
    </lineage>
</organism>
<dbReference type="Proteomes" id="UP001570417">
    <property type="component" value="Unassembled WGS sequence"/>
</dbReference>
<dbReference type="EMBL" id="JBFRUW010000023">
    <property type="protein sequence ID" value="MFA0568417.1"/>
    <property type="molecule type" value="Genomic_DNA"/>
</dbReference>
<dbReference type="SUPFAM" id="SSF51905">
    <property type="entry name" value="FAD/NAD(P)-binding domain"/>
    <property type="match status" value="1"/>
</dbReference>
<name>A0ABV4NAW5_9VIBR</name>
<dbReference type="Pfam" id="PF01266">
    <property type="entry name" value="DAO"/>
    <property type="match status" value="1"/>
</dbReference>
<dbReference type="InterPro" id="IPR036188">
    <property type="entry name" value="FAD/NAD-bd_sf"/>
</dbReference>
<reference evidence="3 4" key="1">
    <citation type="journal article" date="2024" name="ISME J.">
        <title>Tailless and filamentous prophages are predominant in marine Vibrio.</title>
        <authorList>
            <person name="Steensen K."/>
            <person name="Seneca J."/>
            <person name="Bartlau N."/>
            <person name="Yu X.A."/>
            <person name="Hussain F.A."/>
            <person name="Polz M.F."/>
        </authorList>
    </citation>
    <scope>NUCLEOTIDE SEQUENCE [LARGE SCALE GENOMIC DNA]</scope>
    <source>
        <strain evidence="3 4">10N.222.51.A1</strain>
    </source>
</reference>
<sequence length="494" mass="54432">MTDNNTDKVPPSIAIVGGGIAGTTSAIHFSELGYNVTILEKGPSLVNGPPICHLHAGGNLYRDISQEQCLTLLKQSIETIRLFPHSLNIRPTIIAVPHSDGGNPDDLLPRLKVIQESYRALIEKDENNRVLGSPDDYFKLYDKKQLQALALRSQPESPTTLDEWCIPFAKHSNLEALKFPVAIVQEYGLSVFRLSATAQLSLEKQPNCKVLTNSQLLSVDKVEPTIKSSSELKIGELGKWKLNYLDDEKALRSFQVDYLINASGFETGVVDDFIGSQQQRLVEFKAAYITKWEQCAEEWPEVIFHGPRGTPQGMAQLTPYADGVFQLHGMTEGITLFKDGLVSSSSDSSQPKLPTRLLKKITSGWTEEQLKERTEAAISHMSQFIPTFSDALVGGKPLFGAQQIPGSDPSLRAAGVSFSGDNYARLEVVKASSTLEAAQKIAMHWFKLPTRSDIETAHPKTMSLNLTNVEKKAVQLTQERDYPAALAIVTGEVR</sequence>
<dbReference type="EC" id="1.-.-.-" evidence="3"/>
<feature type="domain" description="FAD dependent oxidoreductase" evidence="2">
    <location>
        <begin position="13"/>
        <end position="44"/>
    </location>
</feature>
<dbReference type="GO" id="GO:0016491">
    <property type="term" value="F:oxidoreductase activity"/>
    <property type="evidence" value="ECO:0007669"/>
    <property type="project" value="UniProtKB-KW"/>
</dbReference>
<proteinExistence type="predicted"/>
<protein>
    <submittedName>
        <fullName evidence="3">FAD-dependent oxidoreductase</fullName>
        <ecNumber evidence="3">1.-.-.-</ecNumber>
    </submittedName>
</protein>
<evidence type="ECO:0000256" key="1">
    <source>
        <dbReference type="ARBA" id="ARBA00023002"/>
    </source>
</evidence>
<keyword evidence="4" id="KW-1185">Reference proteome</keyword>
<dbReference type="InterPro" id="IPR006076">
    <property type="entry name" value="FAD-dep_OxRdtase"/>
</dbReference>
<keyword evidence="1 3" id="KW-0560">Oxidoreductase</keyword>
<gene>
    <name evidence="3" type="ORF">AB4566_09020</name>
</gene>
<evidence type="ECO:0000313" key="3">
    <source>
        <dbReference type="EMBL" id="MFA0568417.1"/>
    </source>
</evidence>